<dbReference type="AlphaFoldDB" id="A0AAU7UG37"/>
<keyword evidence="1" id="KW-0614">Plasmid</keyword>
<dbReference type="EMBL" id="CP158301">
    <property type="protein sequence ID" value="XBV87563.1"/>
    <property type="molecule type" value="Genomic_DNA"/>
</dbReference>
<proteinExistence type="predicted"/>
<accession>A0AAU7UG37</accession>
<protein>
    <submittedName>
        <fullName evidence="1">Uncharacterized protein</fullName>
    </submittedName>
</protein>
<name>A0AAU7UG37_9DEIO</name>
<dbReference type="KEGG" id="dsc:ABOD76_22195"/>
<dbReference type="RefSeq" id="WP_350245712.1">
    <property type="nucleotide sequence ID" value="NZ_CP158301.1"/>
</dbReference>
<sequence length="88" mass="9746">MDLTRAVVISVQRTLLATETSWQVNYAIGEMQYRLQDNAFYGRPHGQDANVLLAIQTLSFHSCCPDNNSIEVTGAALLNHSGHLKSSR</sequence>
<organism evidence="1">
    <name type="scientific">Deinococcus sonorensis KR-87</name>
    <dbReference type="NCBI Taxonomy" id="694439"/>
    <lineage>
        <taxon>Bacteria</taxon>
        <taxon>Thermotogati</taxon>
        <taxon>Deinococcota</taxon>
        <taxon>Deinococci</taxon>
        <taxon>Deinococcales</taxon>
        <taxon>Deinococcaceae</taxon>
        <taxon>Deinococcus</taxon>
    </lineage>
</organism>
<evidence type="ECO:0000313" key="1">
    <source>
        <dbReference type="EMBL" id="XBV87563.1"/>
    </source>
</evidence>
<reference evidence="1" key="1">
    <citation type="submission" date="2024-06" db="EMBL/GenBank/DDBJ databases">
        <title>Draft Genome Sequence of Deinococcus sonorensis Type Strain KR-87, a Biofilm Producing Representative of the Genus Deinococcus.</title>
        <authorList>
            <person name="Boren L.S."/>
            <person name="Grosso R.A."/>
            <person name="Hugenberg-Cox A.N."/>
            <person name="Hill J.T.E."/>
            <person name="Albert C.M."/>
            <person name="Tuohy J.M."/>
        </authorList>
    </citation>
    <scope>NUCLEOTIDE SEQUENCE</scope>
    <source>
        <strain evidence="1">KR-87</strain>
        <plasmid evidence="1">pDson05</plasmid>
    </source>
</reference>
<gene>
    <name evidence="1" type="ORF">ABOD76_22195</name>
</gene>
<geneLocation type="plasmid" evidence="1">
    <name>pDson05</name>
</geneLocation>